<proteinExistence type="predicted"/>
<keyword evidence="2" id="KW-1185">Reference proteome</keyword>
<dbReference type="EMBL" id="JAAFGS010000002">
    <property type="protein sequence ID" value="NGZ75280.1"/>
    <property type="molecule type" value="Genomic_DNA"/>
</dbReference>
<protein>
    <submittedName>
        <fullName evidence="1">Uncharacterized protein</fullName>
    </submittedName>
</protein>
<reference evidence="1 2" key="1">
    <citation type="submission" date="2020-01" db="EMBL/GenBank/DDBJ databases">
        <title>Polyphasic characterisation and genomic insights into a novel alkali tolerant bacterium VR-M41.</title>
        <authorList>
            <person name="Vemuluri V.R."/>
        </authorList>
    </citation>
    <scope>NUCLEOTIDE SEQUENCE [LARGE SCALE GENOMIC DNA]</scope>
    <source>
        <strain evidence="1 2">VR-M41</strain>
    </source>
</reference>
<accession>A0ABX0F4C6</accession>
<organism evidence="1 2">
    <name type="scientific">Saccharibacillus alkalitolerans</name>
    <dbReference type="NCBI Taxonomy" id="2705290"/>
    <lineage>
        <taxon>Bacteria</taxon>
        <taxon>Bacillati</taxon>
        <taxon>Bacillota</taxon>
        <taxon>Bacilli</taxon>
        <taxon>Bacillales</taxon>
        <taxon>Paenibacillaceae</taxon>
        <taxon>Saccharibacillus</taxon>
    </lineage>
</organism>
<dbReference type="Proteomes" id="UP000800303">
    <property type="component" value="Unassembled WGS sequence"/>
</dbReference>
<evidence type="ECO:0000313" key="2">
    <source>
        <dbReference type="Proteomes" id="UP000800303"/>
    </source>
</evidence>
<gene>
    <name evidence="1" type="ORF">GYN08_08105</name>
</gene>
<name>A0ABX0F4C6_9BACL</name>
<evidence type="ECO:0000313" key="1">
    <source>
        <dbReference type="EMBL" id="NGZ75280.1"/>
    </source>
</evidence>
<sequence>MLELSDPAWSRLTTAYGEGDEAAELLRRLRPDAANGELRQELIELLLHQGTIYASTLAAMPYLADMAEKAGDEEALIDLYIAGGMMTAGREGESGEPVERSGEFRRSRQGELDAKIVRSIAAGWREGVSRLAALHERAARQALKAVQAGSAEAVYLLAAHAAYAGHAEAARLLFEGPAGDEYAGICPSCGADWYVRPEAGGSRSEGEPERWVVYTDDPVMPGTDGLPSADVRPAAQAELRPALRMLGSEARRLGARRLARAIPSLDGRASCPACGREASVWEALTAWRRT</sequence>
<comment type="caution">
    <text evidence="1">The sequence shown here is derived from an EMBL/GenBank/DDBJ whole genome shotgun (WGS) entry which is preliminary data.</text>
</comment>
<dbReference type="RefSeq" id="WP_166273681.1">
    <property type="nucleotide sequence ID" value="NZ_JAAFGS010000002.1"/>
</dbReference>